<dbReference type="PROSITE" id="PS51257">
    <property type="entry name" value="PROKAR_LIPOPROTEIN"/>
    <property type="match status" value="1"/>
</dbReference>
<dbReference type="Proteomes" id="UP000188243">
    <property type="component" value="Chromosome"/>
</dbReference>
<name>A0A1Q2H455_9GAMM</name>
<organism evidence="2 3">
    <name type="scientific">Pseudoalteromonas aliena</name>
    <dbReference type="NCBI Taxonomy" id="247523"/>
    <lineage>
        <taxon>Bacteria</taxon>
        <taxon>Pseudomonadati</taxon>
        <taxon>Pseudomonadota</taxon>
        <taxon>Gammaproteobacteria</taxon>
        <taxon>Alteromonadales</taxon>
        <taxon>Pseudoalteromonadaceae</taxon>
        <taxon>Pseudoalteromonas</taxon>
    </lineage>
</organism>
<proteinExistence type="predicted"/>
<sequence>MLLSRFKAYFLVIVSITIIFTTTQACADMFGFFNKQDFVLSASVKGQLLDDGQPVANTKVTRTLTYGDEYIDEAITDSDGYFSFPKKTIKTSKPSNMFDNESLIQHIYLENGTPEGIVLWYVTVSLHEESSTLTELLTSLVCDISKEPQTYDLPIKEAPEHVFTIYTTCKI</sequence>
<feature type="domain" description="DUF6795" evidence="1">
    <location>
        <begin position="44"/>
        <end position="147"/>
    </location>
</feature>
<dbReference type="InterPro" id="IPR046474">
    <property type="entry name" value="DUF6795"/>
</dbReference>
<dbReference type="AlphaFoldDB" id="A0A1Q2H455"/>
<reference evidence="2 3" key="1">
    <citation type="submission" date="2017-02" db="EMBL/GenBank/DDBJ databases">
        <title>Complete genome sequence of the cold-active Pseudoalteromonas aliena strain EH1 isolated from Arctic seawater.</title>
        <authorList>
            <person name="Kim E."/>
            <person name="Heo E."/>
            <person name="Kim H."/>
            <person name="Kim D."/>
        </authorList>
    </citation>
    <scope>NUCLEOTIDE SEQUENCE [LARGE SCALE GENOMIC DNA]</scope>
    <source>
        <strain evidence="2 3">EH1</strain>
    </source>
</reference>
<dbReference type="KEGG" id="paln:B0W48_17305"/>
<gene>
    <name evidence="2" type="ORF">B0W48_17305</name>
</gene>
<protein>
    <recommendedName>
        <fullName evidence="1">DUF6795 domain-containing protein</fullName>
    </recommendedName>
</protein>
<evidence type="ECO:0000313" key="3">
    <source>
        <dbReference type="Proteomes" id="UP000188243"/>
    </source>
</evidence>
<evidence type="ECO:0000313" key="2">
    <source>
        <dbReference type="EMBL" id="AQQ02135.1"/>
    </source>
</evidence>
<dbReference type="EMBL" id="CP019628">
    <property type="protein sequence ID" value="AQQ02135.1"/>
    <property type="molecule type" value="Genomic_DNA"/>
</dbReference>
<evidence type="ECO:0000259" key="1">
    <source>
        <dbReference type="Pfam" id="PF20598"/>
    </source>
</evidence>
<accession>A0A1Q2H455</accession>
<dbReference type="Pfam" id="PF20598">
    <property type="entry name" value="DUF6795"/>
    <property type="match status" value="1"/>
</dbReference>